<feature type="domain" description="Vta1/callose synthase N-terminal" evidence="10">
    <location>
        <begin position="25"/>
        <end position="166"/>
    </location>
</feature>
<evidence type="ECO:0000256" key="6">
    <source>
        <dbReference type="ARBA" id="ARBA00022753"/>
    </source>
</evidence>
<accession>A0A165DKY3</accession>
<dbReference type="InterPro" id="IPR044538">
    <property type="entry name" value="Vta1-like"/>
</dbReference>
<evidence type="ECO:0000256" key="7">
    <source>
        <dbReference type="ARBA" id="ARBA00022927"/>
    </source>
</evidence>
<feature type="compositionally biased region" description="Pro residues" evidence="9">
    <location>
        <begin position="694"/>
        <end position="707"/>
    </location>
</feature>
<evidence type="ECO:0000256" key="5">
    <source>
        <dbReference type="ARBA" id="ARBA00022490"/>
    </source>
</evidence>
<reference evidence="12 13" key="1">
    <citation type="journal article" date="2016" name="Mol. Biol. Evol.">
        <title>Comparative Genomics of Early-Diverging Mushroom-Forming Fungi Provides Insights into the Origins of Lignocellulose Decay Capabilities.</title>
        <authorList>
            <person name="Nagy L.G."/>
            <person name="Riley R."/>
            <person name="Tritt A."/>
            <person name="Adam C."/>
            <person name="Daum C."/>
            <person name="Floudas D."/>
            <person name="Sun H."/>
            <person name="Yadav J.S."/>
            <person name="Pangilinan J."/>
            <person name="Larsson K.H."/>
            <person name="Matsuura K."/>
            <person name="Barry K."/>
            <person name="Labutti K."/>
            <person name="Kuo R."/>
            <person name="Ohm R.A."/>
            <person name="Bhattacharya S.S."/>
            <person name="Shirouzu T."/>
            <person name="Yoshinaga Y."/>
            <person name="Martin F.M."/>
            <person name="Grigoriev I.V."/>
            <person name="Hibbett D.S."/>
        </authorList>
    </citation>
    <scope>NUCLEOTIDE SEQUENCE [LARGE SCALE GENOMIC DNA]</scope>
    <source>
        <strain evidence="12 13">HHB12733</strain>
    </source>
</reference>
<keyword evidence="13" id="KW-1185">Reference proteome</keyword>
<feature type="compositionally biased region" description="Polar residues" evidence="9">
    <location>
        <begin position="440"/>
        <end position="466"/>
    </location>
</feature>
<feature type="compositionally biased region" description="Basic and acidic residues" evidence="9">
    <location>
        <begin position="580"/>
        <end position="592"/>
    </location>
</feature>
<dbReference type="InterPro" id="IPR023175">
    <property type="entry name" value="Vta1/CALS_N_sf"/>
</dbReference>
<evidence type="ECO:0000259" key="10">
    <source>
        <dbReference type="Pfam" id="PF04652"/>
    </source>
</evidence>
<dbReference type="GO" id="GO:0015031">
    <property type="term" value="P:protein transport"/>
    <property type="evidence" value="ECO:0007669"/>
    <property type="project" value="UniProtKB-KW"/>
</dbReference>
<feature type="compositionally biased region" description="Polar residues" evidence="9">
    <location>
        <begin position="509"/>
        <end position="524"/>
    </location>
</feature>
<dbReference type="PANTHER" id="PTHR46009:SF1">
    <property type="entry name" value="VACUOLAR PROTEIN SORTING-ASSOCIATED PROTEIN VTA1 HOMOLOG"/>
    <property type="match status" value="1"/>
</dbReference>
<evidence type="ECO:0000313" key="13">
    <source>
        <dbReference type="Proteomes" id="UP000076842"/>
    </source>
</evidence>
<dbReference type="InterPro" id="IPR041212">
    <property type="entry name" value="Vta1_C"/>
</dbReference>
<dbReference type="Proteomes" id="UP000076842">
    <property type="component" value="Unassembled WGS sequence"/>
</dbReference>
<evidence type="ECO:0000259" key="11">
    <source>
        <dbReference type="Pfam" id="PF18097"/>
    </source>
</evidence>
<protein>
    <submittedName>
        <fullName evidence="12">DUF605-domain-containing protein</fullName>
    </submittedName>
</protein>
<keyword evidence="7" id="KW-0653">Protein transport</keyword>
<feature type="domain" description="Vta1 C-terminal" evidence="11">
    <location>
        <begin position="714"/>
        <end position="746"/>
    </location>
</feature>
<dbReference type="AlphaFoldDB" id="A0A165DKY3"/>
<dbReference type="Pfam" id="PF18097">
    <property type="entry name" value="Vta1_C"/>
    <property type="match status" value="1"/>
</dbReference>
<comment type="subcellular location">
    <subcellularLocation>
        <location evidence="2">Cytoplasm</location>
    </subcellularLocation>
    <subcellularLocation>
        <location evidence="1">Endosome membrane</location>
        <topology evidence="1">Peripheral membrane protein</topology>
    </subcellularLocation>
</comment>
<feature type="compositionally biased region" description="Basic and acidic residues" evidence="9">
    <location>
        <begin position="492"/>
        <end position="504"/>
    </location>
</feature>
<dbReference type="Pfam" id="PF04652">
    <property type="entry name" value="Vta1"/>
    <property type="match status" value="1"/>
</dbReference>
<dbReference type="STRING" id="1353952.A0A165DKY3"/>
<sequence length="750" mass="78560">MPPKQVVLPANLPSSAACPPSLKAIAPYLQRAAEVKTADPVVAYWCLYNAARLGLPLAKGHDQDAKRYIEQILMYLEASKGTLQGEKAISDTDMACQRIEAFASRIFGNADNEDRMGAATKLTAKKFLAAANFMQLLSIFDREGDVADKIKYAKWKASDIAKALREGRVPLAGPAGGIDSPLSEDPFATGGAFPDTTALPHPDTFTSGTISPPRAGTIPHTPSAWSTVATPGPDYTDERKREASHWPQESPTPGAGGRPGGLMDDSSAGNAGDDEGGESDGGYWSTASTPGTAFVDGKHLFAAQQQRAPPPSIPPPPAQSSYGSNASGSSGHSSNSRPSDPSVRRVRFTESTAGGSEDLNEPAPMSPIHELQEMHPDESDLRTPTATNGGGAPRRLSQDQAPRPTIVVPPDMPRRGGPMEGLPSVIDDEPGAPLPDNGPRRSSNSPPKNGSTPLRPSVTISGSGHTPTSSMDTPSSSRDSSRVLPPTVPIASRERRPSQDRQERGPPTIDTNLHTRSRSNSGSTPAGPPSGLTPSGRDRKDNGGPPTIQSQGRERRNSLTNGRPPVTPETGPPTATPTGTRDRRNSLTRRDGPPTVILPTAGRDRRGSGSGDTPDRSYLAPPSATTPRPSQSLSGSPSRSAQVPLPDSATSSANASPDLGHHVKALPGYSAPSKQTPVTPSAPAWNTPISARPSAPPAPSVPAPPPAKEYDFRAMNEAKRHANFAISALNFEDVVTARKELLLALSAIGG</sequence>
<evidence type="ECO:0000313" key="12">
    <source>
        <dbReference type="EMBL" id="KZT53040.1"/>
    </source>
</evidence>
<dbReference type="GO" id="GO:0010008">
    <property type="term" value="C:endosome membrane"/>
    <property type="evidence" value="ECO:0007669"/>
    <property type="project" value="UniProtKB-SubCell"/>
</dbReference>
<dbReference type="InParanoid" id="A0A165DKY3"/>
<dbReference type="PROSITE" id="PS51257">
    <property type="entry name" value="PROKAR_LIPOPROTEIN"/>
    <property type="match status" value="1"/>
</dbReference>
<keyword evidence="6" id="KW-0967">Endosome</keyword>
<proteinExistence type="inferred from homology"/>
<evidence type="ECO:0000256" key="2">
    <source>
        <dbReference type="ARBA" id="ARBA00004496"/>
    </source>
</evidence>
<organism evidence="12 13">
    <name type="scientific">Calocera cornea HHB12733</name>
    <dbReference type="NCBI Taxonomy" id="1353952"/>
    <lineage>
        <taxon>Eukaryota</taxon>
        <taxon>Fungi</taxon>
        <taxon>Dikarya</taxon>
        <taxon>Basidiomycota</taxon>
        <taxon>Agaricomycotina</taxon>
        <taxon>Dacrymycetes</taxon>
        <taxon>Dacrymycetales</taxon>
        <taxon>Dacrymycetaceae</taxon>
        <taxon>Calocera</taxon>
    </lineage>
</organism>
<keyword evidence="5" id="KW-0963">Cytoplasm</keyword>
<feature type="compositionally biased region" description="Pro residues" evidence="9">
    <location>
        <begin position="565"/>
        <end position="575"/>
    </location>
</feature>
<name>A0A165DKY3_9BASI</name>
<evidence type="ECO:0000256" key="3">
    <source>
        <dbReference type="ARBA" id="ARBA00007895"/>
    </source>
</evidence>
<dbReference type="Gene3D" id="1.25.40.270">
    <property type="entry name" value="Vacuolar protein sorting-associated protein vta1"/>
    <property type="match status" value="1"/>
</dbReference>
<evidence type="ECO:0000256" key="9">
    <source>
        <dbReference type="SAM" id="MobiDB-lite"/>
    </source>
</evidence>
<evidence type="ECO:0000256" key="4">
    <source>
        <dbReference type="ARBA" id="ARBA00022448"/>
    </source>
</evidence>
<feature type="compositionally biased region" description="Basic and acidic residues" evidence="9">
    <location>
        <begin position="370"/>
        <end position="381"/>
    </location>
</feature>
<feature type="compositionally biased region" description="Low complexity" evidence="9">
    <location>
        <begin position="319"/>
        <end position="341"/>
    </location>
</feature>
<dbReference type="OrthoDB" id="391137at2759"/>
<comment type="similarity">
    <text evidence="3">Belongs to the VTA1 family.</text>
</comment>
<dbReference type="Gene3D" id="1.20.5.420">
    <property type="entry name" value="Immunoglobulin FC, subunit C"/>
    <property type="match status" value="1"/>
</dbReference>
<keyword evidence="4" id="KW-0813">Transport</keyword>
<dbReference type="GO" id="GO:0005771">
    <property type="term" value="C:multivesicular body"/>
    <property type="evidence" value="ECO:0007669"/>
    <property type="project" value="TreeGrafter"/>
</dbReference>
<gene>
    <name evidence="12" type="ORF">CALCODRAFT_501553</name>
</gene>
<dbReference type="EMBL" id="KV424048">
    <property type="protein sequence ID" value="KZT53040.1"/>
    <property type="molecule type" value="Genomic_DNA"/>
</dbReference>
<feature type="region of interest" description="Disordered" evidence="9">
    <location>
        <begin position="175"/>
        <end position="291"/>
    </location>
</feature>
<evidence type="ECO:0000256" key="1">
    <source>
        <dbReference type="ARBA" id="ARBA00004481"/>
    </source>
</evidence>
<feature type="region of interest" description="Disordered" evidence="9">
    <location>
        <begin position="304"/>
        <end position="708"/>
    </location>
</feature>
<feature type="compositionally biased region" description="Low complexity" evidence="9">
    <location>
        <begin position="467"/>
        <end position="478"/>
    </location>
</feature>
<feature type="compositionally biased region" description="Low complexity" evidence="9">
    <location>
        <begin position="627"/>
        <end position="640"/>
    </location>
</feature>
<dbReference type="GO" id="GO:0032511">
    <property type="term" value="P:late endosome to vacuole transport via multivesicular body sorting pathway"/>
    <property type="evidence" value="ECO:0007669"/>
    <property type="project" value="InterPro"/>
</dbReference>
<dbReference type="FunCoup" id="A0A165DKY3">
    <property type="interactions" value="346"/>
</dbReference>
<feature type="compositionally biased region" description="Pro residues" evidence="9">
    <location>
        <begin position="308"/>
        <end position="318"/>
    </location>
</feature>
<evidence type="ECO:0000256" key="8">
    <source>
        <dbReference type="ARBA" id="ARBA00023136"/>
    </source>
</evidence>
<dbReference type="PANTHER" id="PTHR46009">
    <property type="entry name" value="VACUOLAR PROTEIN SORTING-ASSOCIATED PROTEIN VTA1 HOMOLOG"/>
    <property type="match status" value="1"/>
</dbReference>
<dbReference type="InterPro" id="IPR039431">
    <property type="entry name" value="Vta1/CALS_N"/>
</dbReference>
<keyword evidence="8" id="KW-0472">Membrane</keyword>